<dbReference type="Pfam" id="PF13786">
    <property type="entry name" value="DUF4179"/>
    <property type="match status" value="1"/>
</dbReference>
<keyword evidence="5" id="KW-1185">Reference proteome</keyword>
<keyword evidence="4" id="KW-0378">Hydrolase</keyword>
<keyword evidence="1" id="KW-1133">Transmembrane helix</keyword>
<reference evidence="4" key="1">
    <citation type="submission" date="2020-10" db="EMBL/GenBank/DDBJ databases">
        <title>Genomic Encyclopedia of Type Strains, Phase IV (KMG-IV): sequencing the most valuable type-strain genomes for metagenomic binning, comparative biology and taxonomic classification.</title>
        <authorList>
            <person name="Goeker M."/>
        </authorList>
    </citation>
    <scope>NUCLEOTIDE SEQUENCE</scope>
    <source>
        <strain evidence="4">DSM 13886</strain>
    </source>
</reference>
<dbReference type="EMBL" id="JADBEL010000011">
    <property type="protein sequence ID" value="MBE1555082.1"/>
    <property type="molecule type" value="Genomic_DNA"/>
</dbReference>
<organism evidence="4 5">
    <name type="scientific">Sporosarcina limicola</name>
    <dbReference type="NCBI Taxonomy" id="34101"/>
    <lineage>
        <taxon>Bacteria</taxon>
        <taxon>Bacillati</taxon>
        <taxon>Bacillota</taxon>
        <taxon>Bacilli</taxon>
        <taxon>Bacillales</taxon>
        <taxon>Caryophanaceae</taxon>
        <taxon>Sporosarcina</taxon>
    </lineage>
</organism>
<evidence type="ECO:0000313" key="5">
    <source>
        <dbReference type="Proteomes" id="UP000658225"/>
    </source>
</evidence>
<dbReference type="Pfam" id="PF18705">
    <property type="entry name" value="DUF5643"/>
    <property type="match status" value="1"/>
</dbReference>
<gene>
    <name evidence="4" type="ORF">H4683_002181</name>
</gene>
<sequence length="433" mass="49238">MFENEEKQLGEIKSRLDDLQIPEDQLNDAIQQGFLLADSALRTQRRKRRKSLWTIAIAAIFLLAFVTSIRVSPVFANVVASIPGMGKIVDLVEFDKGLQGIFANDYYQPLHVSQTKDDLTLTIDGVILDETGVVISYTLEAPFSLNGLKYKEINLVHAGKIVPPGSWSYDHPNQPHASRKEDIISILFLDKQAFDTQDFALEVQLDNAKETAFTLPEKVKKGKVYTLNKEVVVEQQKMTIRDITIHPLRVVVTMTFDEANTMKLLNFENMRIEDGKGEVWSSIRNGTSGLGFGENEQTFYLQSNYFEQPKALYFKMGKIQALPKEEAYLVVDLQKQQVLKQPSDGKLEVTKMTLDTIEARFPKGKEQFNYHLFLGTENVDGESVDYEHKSSWRDEGYEYAGILFRTDQLKNPLKISISAYPNYINGDVSIELK</sequence>
<feature type="domain" description="DUF4179" evidence="2">
    <location>
        <begin position="46"/>
        <end position="140"/>
    </location>
</feature>
<evidence type="ECO:0000259" key="2">
    <source>
        <dbReference type="Pfam" id="PF13786"/>
    </source>
</evidence>
<name>A0A927ML09_9BACL</name>
<dbReference type="AlphaFoldDB" id="A0A927ML09"/>
<proteinExistence type="predicted"/>
<dbReference type="InterPro" id="IPR040680">
    <property type="entry name" value="DUF5643"/>
</dbReference>
<keyword evidence="4" id="KW-0540">Nuclease</keyword>
<comment type="caution">
    <text evidence="4">The sequence shown here is derived from an EMBL/GenBank/DDBJ whole genome shotgun (WGS) entry which is preliminary data.</text>
</comment>
<feature type="domain" description="DUF5643" evidence="3">
    <location>
        <begin position="223"/>
        <end position="333"/>
    </location>
</feature>
<feature type="transmembrane region" description="Helical" evidence="1">
    <location>
        <begin position="52"/>
        <end position="71"/>
    </location>
</feature>
<accession>A0A927ML09</accession>
<keyword evidence="1" id="KW-0812">Transmembrane</keyword>
<dbReference type="Gene3D" id="2.60.40.1630">
    <property type="entry name" value="bacillus anthracis domain"/>
    <property type="match status" value="1"/>
</dbReference>
<keyword evidence="1" id="KW-0472">Membrane</keyword>
<keyword evidence="4" id="KW-0255">Endonuclease</keyword>
<evidence type="ECO:0000313" key="4">
    <source>
        <dbReference type="EMBL" id="MBE1555082.1"/>
    </source>
</evidence>
<dbReference type="GO" id="GO:0004519">
    <property type="term" value="F:endonuclease activity"/>
    <property type="evidence" value="ECO:0007669"/>
    <property type="project" value="UniProtKB-KW"/>
</dbReference>
<protein>
    <submittedName>
        <fullName evidence="4">mRNA-degrading endonuclease HigB of HigAB toxin-antitoxin module</fullName>
    </submittedName>
</protein>
<evidence type="ECO:0000259" key="3">
    <source>
        <dbReference type="Pfam" id="PF18705"/>
    </source>
</evidence>
<dbReference type="Proteomes" id="UP000658225">
    <property type="component" value="Unassembled WGS sequence"/>
</dbReference>
<evidence type="ECO:0000256" key="1">
    <source>
        <dbReference type="SAM" id="Phobius"/>
    </source>
</evidence>
<dbReference type="RefSeq" id="WP_192598831.1">
    <property type="nucleotide sequence ID" value="NZ_JADBEL010000011.1"/>
</dbReference>
<dbReference type="InterPro" id="IPR025436">
    <property type="entry name" value="DUF4179"/>
</dbReference>